<keyword evidence="3" id="KW-1185">Reference proteome</keyword>
<reference evidence="2" key="1">
    <citation type="journal article" date="2023" name="G3 (Bethesda)">
        <title>Whole genome assemblies of Zophobas morio and Tenebrio molitor.</title>
        <authorList>
            <person name="Kaur S."/>
            <person name="Stinson S.A."/>
            <person name="diCenzo G.C."/>
        </authorList>
    </citation>
    <scope>NUCLEOTIDE SEQUENCE</scope>
    <source>
        <strain evidence="2">QUZm001</strain>
    </source>
</reference>
<evidence type="ECO:0000313" key="3">
    <source>
        <dbReference type="Proteomes" id="UP001168821"/>
    </source>
</evidence>
<proteinExistence type="predicted"/>
<evidence type="ECO:0000256" key="1">
    <source>
        <dbReference type="SAM" id="MobiDB-lite"/>
    </source>
</evidence>
<dbReference type="AlphaFoldDB" id="A0AA38IU29"/>
<name>A0AA38IU29_9CUCU</name>
<accession>A0AA38IU29</accession>
<dbReference type="Proteomes" id="UP001168821">
    <property type="component" value="Unassembled WGS sequence"/>
</dbReference>
<feature type="compositionally biased region" description="Basic and acidic residues" evidence="1">
    <location>
        <begin position="1"/>
        <end position="11"/>
    </location>
</feature>
<protein>
    <submittedName>
        <fullName evidence="2">Uncharacterized protein</fullName>
    </submittedName>
</protein>
<comment type="caution">
    <text evidence="2">The sequence shown here is derived from an EMBL/GenBank/DDBJ whole genome shotgun (WGS) entry which is preliminary data.</text>
</comment>
<dbReference type="EMBL" id="JALNTZ010000002">
    <property type="protein sequence ID" value="KAJ3660754.1"/>
    <property type="molecule type" value="Genomic_DNA"/>
</dbReference>
<gene>
    <name evidence="2" type="ORF">Zmor_005189</name>
</gene>
<organism evidence="2 3">
    <name type="scientific">Zophobas morio</name>
    <dbReference type="NCBI Taxonomy" id="2755281"/>
    <lineage>
        <taxon>Eukaryota</taxon>
        <taxon>Metazoa</taxon>
        <taxon>Ecdysozoa</taxon>
        <taxon>Arthropoda</taxon>
        <taxon>Hexapoda</taxon>
        <taxon>Insecta</taxon>
        <taxon>Pterygota</taxon>
        <taxon>Neoptera</taxon>
        <taxon>Endopterygota</taxon>
        <taxon>Coleoptera</taxon>
        <taxon>Polyphaga</taxon>
        <taxon>Cucujiformia</taxon>
        <taxon>Tenebrionidae</taxon>
        <taxon>Zophobas</taxon>
    </lineage>
</organism>
<sequence length="94" mass="10607">MENRAFRRPERLVSASGSDTNRTERKPIMVCLVGPRLITDCCECTGRNDQVLWVLFVLVSPTSDNVRSRRCGRREMKKRIADGPYSGGGQHVRG</sequence>
<feature type="region of interest" description="Disordered" evidence="1">
    <location>
        <begin position="1"/>
        <end position="21"/>
    </location>
</feature>
<evidence type="ECO:0000313" key="2">
    <source>
        <dbReference type="EMBL" id="KAJ3660754.1"/>
    </source>
</evidence>